<gene>
    <name evidence="3" type="ORF">EGW16_05315</name>
</gene>
<dbReference type="InterPro" id="IPR011646">
    <property type="entry name" value="KAP_P-loop"/>
</dbReference>
<accession>A0ABD7IZS0</accession>
<keyword evidence="1" id="KW-0812">Transmembrane</keyword>
<keyword evidence="1" id="KW-1133">Transmembrane helix</keyword>
<comment type="caution">
    <text evidence="3">The sequence shown here is derived from an EMBL/GenBank/DDBJ whole genome shotgun (WGS) entry which is preliminary data.</text>
</comment>
<name>A0ABD7IZS0_ENTFL</name>
<dbReference type="InterPro" id="IPR027417">
    <property type="entry name" value="P-loop_NTPase"/>
</dbReference>
<dbReference type="Pfam" id="PF07693">
    <property type="entry name" value="KAP_NTPase"/>
    <property type="match status" value="1"/>
</dbReference>
<dbReference type="SUPFAM" id="SSF52540">
    <property type="entry name" value="P-loop containing nucleoside triphosphate hydrolases"/>
    <property type="match status" value="1"/>
</dbReference>
<evidence type="ECO:0000313" key="4">
    <source>
        <dbReference type="Proteomes" id="UP000281488"/>
    </source>
</evidence>
<evidence type="ECO:0000256" key="1">
    <source>
        <dbReference type="SAM" id="Phobius"/>
    </source>
</evidence>
<evidence type="ECO:0000313" key="3">
    <source>
        <dbReference type="EMBL" id="ROX34070.1"/>
    </source>
</evidence>
<dbReference type="AlphaFoldDB" id="A0ABD7IZS0"/>
<sequence length="673" mass="80423">MRDKPISGKNDNNYSIKYNKRAHSDYINFFKENNDDVIFLNGKWGSGKTSYLNIILEENKIDFKFIKLKKKIIKTIDLWRITTNQKTSEICYRTLFPITGFITKYIFFLIFLLFSGLAVYFSNIKFPIESATSSSSSITTTTYFFFISGFLSGMTQILGQIDYDSLFLNLLKIRTKKYFLWRKRIIIIDDFDRITPSRQNELYKIFNLITNKKIKFVFLGDYNSIQQNEDSYLQKIIDRRIELPYELSPSNFWSLYFETIISSIEEKREDALSTTETKNLETLKNEIIMENRTLREKKLFEKYVNEIIYHEDRYDKVNIDQQFLIIYLYLFHNSHYNILVNKIDKLLDAYHHTGFRLAIQNDSEKKNSELENIKNEARKYFGENSTPTIPTILILDILLRYDDLYGNTQYKNYKYNDFITQFPNYLINYVPVNIAGKDIRDMINSSSTREKVLQKIQENSNSDISDYIRRNQNQLTISEKNNLFKLAMDFVSHQDYKYPDDADIDKQAIRKEVCMIISLGLHLNTYFDSRNKDEAREYLQKHFIHKLDVSAQLQFYQYYLYIEPTNVLDSQRKAIVSAIQSDTINDLEYPEFIFHYLYLNNKKFTDKQVETLILLSDRQFYHFIARNSYDRGINRIELRSTISDMQLKRIQTRYTDMDSYYKDKLNIQLVKDH</sequence>
<feature type="domain" description="KAP NTPase" evidence="2">
    <location>
        <begin position="35"/>
        <end position="294"/>
    </location>
</feature>
<keyword evidence="1" id="KW-0472">Membrane</keyword>
<dbReference type="RefSeq" id="WP_010709710.1">
    <property type="nucleotide sequence ID" value="NZ_JAANZP010000030.1"/>
</dbReference>
<dbReference type="Gene3D" id="3.40.50.300">
    <property type="entry name" value="P-loop containing nucleotide triphosphate hydrolases"/>
    <property type="match status" value="1"/>
</dbReference>
<reference evidence="3 4" key="1">
    <citation type="submission" date="2018-10" db="EMBL/GenBank/DDBJ databases">
        <title>Genotypes and phenotypes of Enterococci isolated from broiler chickens.</title>
        <authorList>
            <person name="Muhammad A.R."/>
            <person name="Diarra M.S."/>
        </authorList>
    </citation>
    <scope>NUCLEOTIDE SEQUENCE [LARGE SCALE GENOMIC DNA]</scope>
    <source>
        <strain evidence="3 4">LIT2 A36'</strain>
    </source>
</reference>
<evidence type="ECO:0000259" key="2">
    <source>
        <dbReference type="Pfam" id="PF07693"/>
    </source>
</evidence>
<protein>
    <recommendedName>
        <fullName evidence="2">KAP NTPase domain-containing protein</fullName>
    </recommendedName>
</protein>
<proteinExistence type="predicted"/>
<dbReference type="Proteomes" id="UP000281488">
    <property type="component" value="Unassembled WGS sequence"/>
</dbReference>
<dbReference type="EMBL" id="RKMZ01000002">
    <property type="protein sequence ID" value="ROX34070.1"/>
    <property type="molecule type" value="Genomic_DNA"/>
</dbReference>
<feature type="transmembrane region" description="Helical" evidence="1">
    <location>
        <begin position="105"/>
        <end position="123"/>
    </location>
</feature>
<organism evidence="3 4">
    <name type="scientific">Enterococcus faecalis</name>
    <name type="common">Streptococcus faecalis</name>
    <dbReference type="NCBI Taxonomy" id="1351"/>
    <lineage>
        <taxon>Bacteria</taxon>
        <taxon>Bacillati</taxon>
        <taxon>Bacillota</taxon>
        <taxon>Bacilli</taxon>
        <taxon>Lactobacillales</taxon>
        <taxon>Enterococcaceae</taxon>
        <taxon>Enterococcus</taxon>
    </lineage>
</organism>